<dbReference type="SMART" id="SM01126">
    <property type="entry name" value="DDE_Tnp_IS1595"/>
    <property type="match status" value="1"/>
</dbReference>
<keyword evidence="6" id="KW-1185">Reference proteome</keyword>
<dbReference type="EMBL" id="JAUSWK010000002">
    <property type="protein sequence ID" value="MDQ0566410.1"/>
    <property type="molecule type" value="Genomic_DNA"/>
</dbReference>
<organism evidence="4 5">
    <name type="scientific">Qipengyuania citrea</name>
    <dbReference type="NCBI Taxonomy" id="225971"/>
    <lineage>
        <taxon>Bacteria</taxon>
        <taxon>Pseudomonadati</taxon>
        <taxon>Pseudomonadota</taxon>
        <taxon>Alphaproteobacteria</taxon>
        <taxon>Sphingomonadales</taxon>
        <taxon>Erythrobacteraceae</taxon>
        <taxon>Qipengyuania</taxon>
    </lineage>
</organism>
<dbReference type="PANTHER" id="PTHR47163:SF2">
    <property type="entry name" value="SI:DKEY-17M8.2"/>
    <property type="match status" value="1"/>
</dbReference>
<proteinExistence type="predicted"/>
<dbReference type="Pfam" id="PF12762">
    <property type="entry name" value="DDE_Tnp_IS1595"/>
    <property type="match status" value="1"/>
</dbReference>
<evidence type="ECO:0000313" key="5">
    <source>
        <dbReference type="Proteomes" id="UP000439914"/>
    </source>
</evidence>
<dbReference type="RefSeq" id="WP_160766170.1">
    <property type="nucleotide sequence ID" value="NZ_JAUSWK010000002.1"/>
</dbReference>
<evidence type="ECO:0000313" key="3">
    <source>
        <dbReference type="EMBL" id="MDQ0566410.1"/>
    </source>
</evidence>
<sequence>MENIYAPRFQNEDSAREHLEALHWPNGPVCPHCESEDARRLPPQRGRKTKAHPEGALRKGVVQCNRCRKQFTVTVGTVFESSKVPLHKWLLATHLIVSSKKGISAHQLHRMIGVTYKTAWFMAHRIREAMKPSDNGPMGGEGHDIEADETYYGKDKTAPKSRMPLRNMNRIVSLIDRKTGRASSIVFNGSFTADDIGGYLFTRVDRQSRLLTDDNKAYRRPGQDFAKHVWVNHTQDEYVSAADRTAHTNTIEGFFGIFKRGMRGIYQHCGQQHLARYLAEFDFRYSNRVGLGINDAERADIALKGISGKRLTYRRTNGLAAA</sequence>
<dbReference type="AlphaFoldDB" id="A0A6I4U816"/>
<feature type="domain" description="ISXO2-like transposase" evidence="2">
    <location>
        <begin position="137"/>
        <end position="286"/>
    </location>
</feature>
<comment type="caution">
    <text evidence="4">The sequence shown here is derived from an EMBL/GenBank/DDBJ whole genome shotgun (WGS) entry which is preliminary data.</text>
</comment>
<dbReference type="EMBL" id="WTYG01000001">
    <property type="protein sequence ID" value="MXP34768.1"/>
    <property type="molecule type" value="Genomic_DNA"/>
</dbReference>
<accession>A0A6I4U816</accession>
<dbReference type="Pfam" id="PF12760">
    <property type="entry name" value="Zn_ribbon_IS1595"/>
    <property type="match status" value="1"/>
</dbReference>
<reference evidence="3 6" key="2">
    <citation type="submission" date="2023-07" db="EMBL/GenBank/DDBJ databases">
        <title>Genomic Encyclopedia of Type Strains, Phase IV (KMG-IV): sequencing the most valuable type-strain genomes for metagenomic binning, comparative biology and taxonomic classification.</title>
        <authorList>
            <person name="Goeker M."/>
        </authorList>
    </citation>
    <scope>NUCLEOTIDE SEQUENCE [LARGE SCALE GENOMIC DNA]</scope>
    <source>
        <strain evidence="3 6">DSM 14432</strain>
    </source>
</reference>
<protein>
    <submittedName>
        <fullName evidence="4">IS1595 family transposase</fullName>
    </submittedName>
    <submittedName>
        <fullName evidence="3">Transposase-like protein</fullName>
    </submittedName>
</protein>
<dbReference type="InterPro" id="IPR024445">
    <property type="entry name" value="Tnp_ISXO2-like"/>
</dbReference>
<dbReference type="GeneID" id="93686775"/>
<dbReference type="InterPro" id="IPR024442">
    <property type="entry name" value="Transposase_Zn_ribbon"/>
</dbReference>
<evidence type="ECO:0000313" key="6">
    <source>
        <dbReference type="Proteomes" id="UP001238601"/>
    </source>
</evidence>
<evidence type="ECO:0000313" key="4">
    <source>
        <dbReference type="EMBL" id="MXP34768.1"/>
    </source>
</evidence>
<reference evidence="4 5" key="1">
    <citation type="submission" date="2019-12" db="EMBL/GenBank/DDBJ databases">
        <title>Genomic-based taxomic classification of the family Erythrobacteraceae.</title>
        <authorList>
            <person name="Xu L."/>
        </authorList>
    </citation>
    <scope>NUCLEOTIDE SEQUENCE [LARGE SCALE GENOMIC DNA]</scope>
    <source>
        <strain evidence="4 5">CGMCC 1.8703</strain>
    </source>
</reference>
<name>A0A6I4U816_9SPHN</name>
<evidence type="ECO:0000259" key="2">
    <source>
        <dbReference type="SMART" id="SM01126"/>
    </source>
</evidence>
<evidence type="ECO:0000256" key="1">
    <source>
        <dbReference type="SAM" id="MobiDB-lite"/>
    </source>
</evidence>
<dbReference type="NCBIfam" id="NF033547">
    <property type="entry name" value="transpos_IS1595"/>
    <property type="match status" value="1"/>
</dbReference>
<dbReference type="InterPro" id="IPR053164">
    <property type="entry name" value="IS1016-like_transposase"/>
</dbReference>
<dbReference type="Proteomes" id="UP001238601">
    <property type="component" value="Unassembled WGS sequence"/>
</dbReference>
<dbReference type="PANTHER" id="PTHR47163">
    <property type="entry name" value="DDE_TNP_IS1595 DOMAIN-CONTAINING PROTEIN"/>
    <property type="match status" value="1"/>
</dbReference>
<dbReference type="Proteomes" id="UP000439914">
    <property type="component" value="Unassembled WGS sequence"/>
</dbReference>
<feature type="region of interest" description="Disordered" evidence="1">
    <location>
        <begin position="33"/>
        <end position="54"/>
    </location>
</feature>
<gene>
    <name evidence="4" type="ORF">GRI55_03170</name>
    <name evidence="3" type="ORF">QOZ97_001943</name>
</gene>